<dbReference type="Pfam" id="PF13091">
    <property type="entry name" value="PLDc_2"/>
    <property type="match status" value="2"/>
</dbReference>
<organism evidence="7 8">
    <name type="scientific">Paragemmobacter ruber</name>
    <dbReference type="NCBI Taxonomy" id="1985673"/>
    <lineage>
        <taxon>Bacteria</taxon>
        <taxon>Pseudomonadati</taxon>
        <taxon>Pseudomonadota</taxon>
        <taxon>Alphaproteobacteria</taxon>
        <taxon>Rhodobacterales</taxon>
        <taxon>Paracoccaceae</taxon>
        <taxon>Paragemmobacter</taxon>
    </lineage>
</organism>
<dbReference type="PANTHER" id="PTHR21248:SF12">
    <property type="entry name" value="CARDIOLIPIN SYNTHASE C"/>
    <property type="match status" value="1"/>
</dbReference>
<evidence type="ECO:0000256" key="1">
    <source>
        <dbReference type="ARBA" id="ARBA00003145"/>
    </source>
</evidence>
<evidence type="ECO:0000256" key="4">
    <source>
        <dbReference type="ARBA" id="ARBA00022525"/>
    </source>
</evidence>
<reference evidence="8" key="1">
    <citation type="submission" date="2020-01" db="EMBL/GenBank/DDBJ databases">
        <title>Sphingomonas sp. strain CSW-10.</title>
        <authorList>
            <person name="Chen W.-M."/>
        </authorList>
    </citation>
    <scope>NUCLEOTIDE SEQUENCE [LARGE SCALE GENOMIC DNA]</scope>
    <source>
        <strain evidence="8">CCP-1</strain>
    </source>
</reference>
<proteinExistence type="predicted"/>
<evidence type="ECO:0000256" key="5">
    <source>
        <dbReference type="ARBA" id="ARBA00029594"/>
    </source>
</evidence>
<feature type="domain" description="PLD phosphodiesterase" evidence="6">
    <location>
        <begin position="177"/>
        <end position="204"/>
    </location>
</feature>
<dbReference type="EMBL" id="JAAATW010000001">
    <property type="protein sequence ID" value="NBE06173.1"/>
    <property type="molecule type" value="Genomic_DNA"/>
</dbReference>
<dbReference type="InterPro" id="IPR025202">
    <property type="entry name" value="PLD-like_dom"/>
</dbReference>
<dbReference type="Proteomes" id="UP001517376">
    <property type="component" value="Unassembled WGS sequence"/>
</dbReference>
<feature type="domain" description="PLD phosphodiesterase" evidence="6">
    <location>
        <begin position="414"/>
        <end position="441"/>
    </location>
</feature>
<dbReference type="SMART" id="SM00155">
    <property type="entry name" value="PLDc"/>
    <property type="match status" value="2"/>
</dbReference>
<gene>
    <name evidence="7" type="ORF">GU920_01365</name>
</gene>
<dbReference type="Gene3D" id="3.30.870.10">
    <property type="entry name" value="Endonuclease Chain A"/>
    <property type="match status" value="2"/>
</dbReference>
<protein>
    <recommendedName>
        <fullName evidence="3">Phospholipase D</fullName>
    </recommendedName>
    <alternativeName>
        <fullName evidence="5">Choline phosphatase</fullName>
    </alternativeName>
</protein>
<sequence length="522" mass="56883">MILTLVIGMAGVLVLVLMAASLLAMRSYNRFAARARGAPSTHLPPGGGRDTPLDRLLGPPAAAHPGRCGLANLLDPMDAFAARSLSAAEAGRSLDLIYYIWRTDTSGSLLMADLLAAADRGVRVRLLLDDVNVQGFDLAFLGLTHHPNIEVRLFNPVRNRGHRLRRAVEFVLGLSRFNRRMHSKLWIADGRLAILGGRNVGDTYFGVPGTAKRLAHDADILLAGPLVQDAARIFDQFWNLGLSLPLVTLWPGLRRNDDRFRSRLARRNAAPAARHYRDRAIAGRAAPDLLATPLRWIEDVALLSDPPGKALGRQDGPWLSDHIADLLRGARAELRLTTPYFVPGAAGLALITGLARRGVAVKVLTNSLSTTDVAGVHAAYAHYRQPLLESGAALWEFAPERPPRAGLPQAVRGSRDRLHAKIFLVDGTEALVGSHNFDMRSAHLNTEIGLRFRDPALVAELENLFDRQTAPASAFSVTLENGALHWNVVAGGRAGKERAEPEATIWRRIAALAMARLPHDWL</sequence>
<dbReference type="RefSeq" id="WP_161765173.1">
    <property type="nucleotide sequence ID" value="NZ_JAAATW010000001.1"/>
</dbReference>
<dbReference type="CDD" id="cd09111">
    <property type="entry name" value="PLDc_ymdC_like_1"/>
    <property type="match status" value="1"/>
</dbReference>
<accession>A0ABW9Y0Y8</accession>
<comment type="caution">
    <text evidence="7">The sequence shown here is derived from an EMBL/GenBank/DDBJ whole genome shotgun (WGS) entry which is preliminary data.</text>
</comment>
<keyword evidence="4" id="KW-0964">Secreted</keyword>
<comment type="function">
    <text evidence="1">Could be a virulence factor.</text>
</comment>
<dbReference type="SUPFAM" id="SSF56024">
    <property type="entry name" value="Phospholipase D/nuclease"/>
    <property type="match status" value="2"/>
</dbReference>
<evidence type="ECO:0000256" key="2">
    <source>
        <dbReference type="ARBA" id="ARBA00004613"/>
    </source>
</evidence>
<evidence type="ECO:0000313" key="7">
    <source>
        <dbReference type="EMBL" id="NBE06173.1"/>
    </source>
</evidence>
<evidence type="ECO:0000256" key="3">
    <source>
        <dbReference type="ARBA" id="ARBA00018392"/>
    </source>
</evidence>
<name>A0ABW9Y0Y8_9RHOB</name>
<dbReference type="PROSITE" id="PS50035">
    <property type="entry name" value="PLD"/>
    <property type="match status" value="2"/>
</dbReference>
<dbReference type="InterPro" id="IPR001736">
    <property type="entry name" value="PLipase_D/transphosphatidylase"/>
</dbReference>
<dbReference type="PANTHER" id="PTHR21248">
    <property type="entry name" value="CARDIOLIPIN SYNTHASE"/>
    <property type="match status" value="1"/>
</dbReference>
<evidence type="ECO:0000313" key="8">
    <source>
        <dbReference type="Proteomes" id="UP001517376"/>
    </source>
</evidence>
<comment type="subcellular location">
    <subcellularLocation>
        <location evidence="2">Secreted</location>
    </subcellularLocation>
</comment>
<dbReference type="CDD" id="cd09113">
    <property type="entry name" value="PLDc_ymdC_like_2"/>
    <property type="match status" value="1"/>
</dbReference>
<evidence type="ECO:0000259" key="6">
    <source>
        <dbReference type="PROSITE" id="PS50035"/>
    </source>
</evidence>
<keyword evidence="8" id="KW-1185">Reference proteome</keyword>